<evidence type="ECO:0000313" key="2">
    <source>
        <dbReference type="Proteomes" id="UP000789920"/>
    </source>
</evidence>
<organism evidence="1 2">
    <name type="scientific">Racocetra persica</name>
    <dbReference type="NCBI Taxonomy" id="160502"/>
    <lineage>
        <taxon>Eukaryota</taxon>
        <taxon>Fungi</taxon>
        <taxon>Fungi incertae sedis</taxon>
        <taxon>Mucoromycota</taxon>
        <taxon>Glomeromycotina</taxon>
        <taxon>Glomeromycetes</taxon>
        <taxon>Diversisporales</taxon>
        <taxon>Gigasporaceae</taxon>
        <taxon>Racocetra</taxon>
    </lineage>
</organism>
<proteinExistence type="predicted"/>
<sequence>LFRRKLIERDIASEVIIITTWTILLANLTLKCFLNVIAYTTAMILINNSASSDVLGTVNGIAQTLASLTRALGPALVISAATFIGWIQSFKIPSELGF</sequence>
<dbReference type="EMBL" id="CAJVQC010110168">
    <property type="protein sequence ID" value="CAG8834800.1"/>
    <property type="molecule type" value="Genomic_DNA"/>
</dbReference>
<name>A0ACA9SCN4_9GLOM</name>
<reference evidence="1" key="1">
    <citation type="submission" date="2021-06" db="EMBL/GenBank/DDBJ databases">
        <authorList>
            <person name="Kallberg Y."/>
            <person name="Tangrot J."/>
            <person name="Rosling A."/>
        </authorList>
    </citation>
    <scope>NUCLEOTIDE SEQUENCE</scope>
    <source>
        <strain evidence="1">MA461A</strain>
    </source>
</reference>
<dbReference type="Proteomes" id="UP000789920">
    <property type="component" value="Unassembled WGS sequence"/>
</dbReference>
<protein>
    <submittedName>
        <fullName evidence="1">32404_t:CDS:1</fullName>
    </submittedName>
</protein>
<feature type="non-terminal residue" evidence="1">
    <location>
        <position position="1"/>
    </location>
</feature>
<feature type="non-terminal residue" evidence="1">
    <location>
        <position position="98"/>
    </location>
</feature>
<gene>
    <name evidence="1" type="ORF">RPERSI_LOCUS29310</name>
</gene>
<accession>A0ACA9SCN4</accession>
<evidence type="ECO:0000313" key="1">
    <source>
        <dbReference type="EMBL" id="CAG8834800.1"/>
    </source>
</evidence>
<keyword evidence="2" id="KW-1185">Reference proteome</keyword>
<comment type="caution">
    <text evidence="1">The sequence shown here is derived from an EMBL/GenBank/DDBJ whole genome shotgun (WGS) entry which is preliminary data.</text>
</comment>